<evidence type="ECO:0000313" key="5">
    <source>
        <dbReference type="EMBL" id="TCJ16585.1"/>
    </source>
</evidence>
<dbReference type="OrthoDB" id="1493636at2"/>
<gene>
    <name evidence="5" type="ORF">EPD60_07540</name>
</gene>
<dbReference type="Gene3D" id="1.10.150.130">
    <property type="match status" value="1"/>
</dbReference>
<protein>
    <recommendedName>
        <fullName evidence="4">Tyr recombinase domain-containing protein</fullName>
    </recommendedName>
</protein>
<dbReference type="SUPFAM" id="SSF56349">
    <property type="entry name" value="DNA breaking-rejoining enzymes"/>
    <property type="match status" value="1"/>
</dbReference>
<organism evidence="5 6">
    <name type="scientific">Flaviaesturariibacter flavus</name>
    <dbReference type="NCBI Taxonomy" id="2502780"/>
    <lineage>
        <taxon>Bacteria</taxon>
        <taxon>Pseudomonadati</taxon>
        <taxon>Bacteroidota</taxon>
        <taxon>Chitinophagia</taxon>
        <taxon>Chitinophagales</taxon>
        <taxon>Chitinophagaceae</taxon>
        <taxon>Flaviaestuariibacter</taxon>
    </lineage>
</organism>
<dbReference type="PANTHER" id="PTHR30349:SF64">
    <property type="entry name" value="PROPHAGE INTEGRASE INTD-RELATED"/>
    <property type="match status" value="1"/>
</dbReference>
<dbReference type="InterPro" id="IPR010998">
    <property type="entry name" value="Integrase_recombinase_N"/>
</dbReference>
<sequence length="349" mass="40505">MSTKTYLLRPLFRDFITKSEKGQREKYPGKKLTKGTIRQYEFVDQLLEEYENLDGAPIRLLVYKGTSTRILGQEKRYWQRFLRQFLDFLYSRKKHHDSYVAAVLKTIRACINYIIQDKHLPVVSFHKSFKVKAPSIEPVILSPQQLQFLIHDRPFSERLSPRLARTKDLFVFGCTVGLRYSDLMALERKHLIPTDQGYSLNIRTQKTGTPVQIPLPPYLIDIIKRYKSPRNRYLLPRLSSTNVNLQVKELCIEAGWDHPLPKLRHRRGRVVEQRTADGGTQTFAGQVTAHTMRRTAITTLLIMGVPELAVRRISGHAPGSKEFYKYVVIAQDYVNQHLTHAFSKLSNPN</sequence>
<dbReference type="EMBL" id="SJZI01000011">
    <property type="protein sequence ID" value="TCJ16585.1"/>
    <property type="molecule type" value="Genomic_DNA"/>
</dbReference>
<dbReference type="GO" id="GO:0015074">
    <property type="term" value="P:DNA integration"/>
    <property type="evidence" value="ECO:0007669"/>
    <property type="project" value="InterPro"/>
</dbReference>
<comment type="caution">
    <text evidence="5">The sequence shown here is derived from an EMBL/GenBank/DDBJ whole genome shotgun (WGS) entry which is preliminary data.</text>
</comment>
<dbReference type="InterPro" id="IPR050090">
    <property type="entry name" value="Tyrosine_recombinase_XerCD"/>
</dbReference>
<accession>A0A4R1BH39</accession>
<feature type="domain" description="Tyr recombinase" evidence="4">
    <location>
        <begin position="136"/>
        <end position="343"/>
    </location>
</feature>
<dbReference type="InterPro" id="IPR002104">
    <property type="entry name" value="Integrase_catalytic"/>
</dbReference>
<dbReference type="GO" id="GO:0003677">
    <property type="term" value="F:DNA binding"/>
    <property type="evidence" value="ECO:0007669"/>
    <property type="project" value="UniProtKB-KW"/>
</dbReference>
<comment type="similarity">
    <text evidence="1">Belongs to the 'phage' integrase family.</text>
</comment>
<dbReference type="Pfam" id="PF00589">
    <property type="entry name" value="Phage_integrase"/>
    <property type="match status" value="1"/>
</dbReference>
<evidence type="ECO:0000313" key="6">
    <source>
        <dbReference type="Proteomes" id="UP000295334"/>
    </source>
</evidence>
<evidence type="ECO:0000256" key="2">
    <source>
        <dbReference type="ARBA" id="ARBA00023125"/>
    </source>
</evidence>
<dbReference type="PROSITE" id="PS51898">
    <property type="entry name" value="TYR_RECOMBINASE"/>
    <property type="match status" value="1"/>
</dbReference>
<dbReference type="InterPro" id="IPR013762">
    <property type="entry name" value="Integrase-like_cat_sf"/>
</dbReference>
<reference evidence="5 6" key="1">
    <citation type="submission" date="2019-03" db="EMBL/GenBank/DDBJ databases">
        <authorList>
            <person name="Kim M.K.M."/>
        </authorList>
    </citation>
    <scope>NUCLEOTIDE SEQUENCE [LARGE SCALE GENOMIC DNA]</scope>
    <source>
        <strain evidence="5 6">17J68-12</strain>
    </source>
</reference>
<keyword evidence="6" id="KW-1185">Reference proteome</keyword>
<proteinExistence type="inferred from homology"/>
<dbReference type="Proteomes" id="UP000295334">
    <property type="component" value="Unassembled WGS sequence"/>
</dbReference>
<dbReference type="GO" id="GO:0006310">
    <property type="term" value="P:DNA recombination"/>
    <property type="evidence" value="ECO:0007669"/>
    <property type="project" value="UniProtKB-KW"/>
</dbReference>
<name>A0A4R1BH39_9BACT</name>
<dbReference type="PANTHER" id="PTHR30349">
    <property type="entry name" value="PHAGE INTEGRASE-RELATED"/>
    <property type="match status" value="1"/>
</dbReference>
<dbReference type="InterPro" id="IPR011010">
    <property type="entry name" value="DNA_brk_join_enz"/>
</dbReference>
<dbReference type="AlphaFoldDB" id="A0A4R1BH39"/>
<dbReference type="RefSeq" id="WP_131448451.1">
    <property type="nucleotide sequence ID" value="NZ_SJZI01000011.1"/>
</dbReference>
<keyword evidence="2" id="KW-0238">DNA-binding</keyword>
<dbReference type="Gene3D" id="1.10.443.10">
    <property type="entry name" value="Intergrase catalytic core"/>
    <property type="match status" value="1"/>
</dbReference>
<keyword evidence="3" id="KW-0233">DNA recombination</keyword>
<evidence type="ECO:0000259" key="4">
    <source>
        <dbReference type="PROSITE" id="PS51898"/>
    </source>
</evidence>
<evidence type="ECO:0000256" key="3">
    <source>
        <dbReference type="ARBA" id="ARBA00023172"/>
    </source>
</evidence>
<evidence type="ECO:0000256" key="1">
    <source>
        <dbReference type="ARBA" id="ARBA00008857"/>
    </source>
</evidence>